<protein>
    <submittedName>
        <fullName evidence="7">Polysaccharide biosynthesis protein</fullName>
    </submittedName>
</protein>
<dbReference type="GO" id="GO:0005886">
    <property type="term" value="C:plasma membrane"/>
    <property type="evidence" value="ECO:0007669"/>
    <property type="project" value="UniProtKB-SubCell"/>
</dbReference>
<evidence type="ECO:0000313" key="8">
    <source>
        <dbReference type="Proteomes" id="UP001348817"/>
    </source>
</evidence>
<keyword evidence="5 6" id="KW-0472">Membrane</keyword>
<comment type="subcellular location">
    <subcellularLocation>
        <location evidence="1">Cell membrane</location>
        <topology evidence="1">Multi-pass membrane protein</topology>
    </subcellularLocation>
</comment>
<dbReference type="KEGG" id="fax:FUAX_03790"/>
<evidence type="ECO:0000256" key="2">
    <source>
        <dbReference type="ARBA" id="ARBA00022475"/>
    </source>
</evidence>
<keyword evidence="4 6" id="KW-1133">Transmembrane helix</keyword>
<feature type="transmembrane region" description="Helical" evidence="6">
    <location>
        <begin position="196"/>
        <end position="216"/>
    </location>
</feature>
<feature type="transmembrane region" description="Helical" evidence="6">
    <location>
        <begin position="472"/>
        <end position="492"/>
    </location>
</feature>
<dbReference type="InterPro" id="IPR050833">
    <property type="entry name" value="Poly_Biosynth_Transport"/>
</dbReference>
<evidence type="ECO:0000256" key="6">
    <source>
        <dbReference type="SAM" id="Phobius"/>
    </source>
</evidence>
<feature type="transmembrane region" description="Helical" evidence="6">
    <location>
        <begin position="89"/>
        <end position="113"/>
    </location>
</feature>
<feature type="transmembrane region" description="Helical" evidence="6">
    <location>
        <begin position="12"/>
        <end position="36"/>
    </location>
</feature>
<dbReference type="AlphaFoldDB" id="A0AAU9CJA6"/>
<evidence type="ECO:0000256" key="3">
    <source>
        <dbReference type="ARBA" id="ARBA00022692"/>
    </source>
</evidence>
<dbReference type="EMBL" id="AP025314">
    <property type="protein sequence ID" value="BDD07947.1"/>
    <property type="molecule type" value="Genomic_DNA"/>
</dbReference>
<gene>
    <name evidence="7" type="ORF">FUAX_03790</name>
</gene>
<feature type="transmembrane region" description="Helical" evidence="6">
    <location>
        <begin position="150"/>
        <end position="171"/>
    </location>
</feature>
<dbReference type="Proteomes" id="UP001348817">
    <property type="component" value="Chromosome"/>
</dbReference>
<feature type="transmembrane region" description="Helical" evidence="6">
    <location>
        <begin position="322"/>
        <end position="341"/>
    </location>
</feature>
<dbReference type="RefSeq" id="WP_338393239.1">
    <property type="nucleotide sequence ID" value="NZ_AP025314.1"/>
</dbReference>
<keyword evidence="2" id="KW-1003">Cell membrane</keyword>
<dbReference type="PANTHER" id="PTHR30250:SF11">
    <property type="entry name" value="O-ANTIGEN TRANSPORTER-RELATED"/>
    <property type="match status" value="1"/>
</dbReference>
<feature type="transmembrane region" description="Helical" evidence="6">
    <location>
        <begin position="280"/>
        <end position="301"/>
    </location>
</feature>
<feature type="transmembrane region" description="Helical" evidence="6">
    <location>
        <begin position="414"/>
        <end position="434"/>
    </location>
</feature>
<feature type="transmembrane region" description="Helical" evidence="6">
    <location>
        <begin position="446"/>
        <end position="466"/>
    </location>
</feature>
<evidence type="ECO:0000256" key="4">
    <source>
        <dbReference type="ARBA" id="ARBA00022989"/>
    </source>
</evidence>
<dbReference type="PANTHER" id="PTHR30250">
    <property type="entry name" value="PST FAMILY PREDICTED COLANIC ACID TRANSPORTER"/>
    <property type="match status" value="1"/>
</dbReference>
<feature type="transmembrane region" description="Helical" evidence="6">
    <location>
        <begin position="48"/>
        <end position="68"/>
    </location>
</feature>
<proteinExistence type="predicted"/>
<keyword evidence="8" id="KW-1185">Reference proteome</keyword>
<feature type="transmembrane region" description="Helical" evidence="6">
    <location>
        <begin position="353"/>
        <end position="377"/>
    </location>
</feature>
<evidence type="ECO:0000313" key="7">
    <source>
        <dbReference type="EMBL" id="BDD07947.1"/>
    </source>
</evidence>
<evidence type="ECO:0000256" key="1">
    <source>
        <dbReference type="ARBA" id="ARBA00004651"/>
    </source>
</evidence>
<keyword evidence="3 6" id="KW-0812">Transmembrane</keyword>
<sequence>MGSLKKLASDTVIYGVSTIMVRLLNYLLVPIYTGYLDSADMYGEVGNLYAYAAFFVVLYTFGQETAYFRFANKEKDRAKEIYASSLSSVALFSLICSALICVFAGPIMVAVDLPGQEHYAYLFASIFAIDAVMSIPLAKLRLENKALRFTFIKVFQVLLTLGLNILFVIVFRKVYDGEFWITGQDWVRSWYDPTDLVKYIVAINLVANGICFFLIIDQFRGVKFRISREFFRPMLSYGYPLLFNGLAGMLISQHTIIILLRKFLPEGFYGNQSVEETVGIFTACAKLAIFMNLGVMAFRYASEPFFFAKAQDRTSPKLFADVARYFMIFGSLVMLGISSNLDILGPMFLKKDIYLQGLDVVPVLLLANLMLGFYYNLSIWFKLTDKTKYGVYISAGGAVLSFGLNIILIPKFGYMGAASGNVAVYALMCATNYWLGQKHYPIPYNLFALVAYPLVALALVPVMKAIEHDSLILQKAMQAGVLLLFMAVIYFIEKPKSKAKIR</sequence>
<feature type="transmembrane region" description="Helical" evidence="6">
    <location>
        <begin position="119"/>
        <end position="138"/>
    </location>
</feature>
<evidence type="ECO:0000256" key="5">
    <source>
        <dbReference type="ARBA" id="ARBA00023136"/>
    </source>
</evidence>
<reference evidence="7 8" key="1">
    <citation type="submission" date="2021-12" db="EMBL/GenBank/DDBJ databases">
        <title>Genome sequencing of bacteria with rrn-lacking chromosome and rrn-plasmid.</title>
        <authorList>
            <person name="Anda M."/>
            <person name="Iwasaki W."/>
        </authorList>
    </citation>
    <scope>NUCLEOTIDE SEQUENCE [LARGE SCALE GENOMIC DNA]</scope>
    <source>
        <strain evidence="7 8">DSM 100852</strain>
    </source>
</reference>
<organism evidence="7 8">
    <name type="scientific">Fulvitalea axinellae</name>
    <dbReference type="NCBI Taxonomy" id="1182444"/>
    <lineage>
        <taxon>Bacteria</taxon>
        <taxon>Pseudomonadati</taxon>
        <taxon>Bacteroidota</taxon>
        <taxon>Cytophagia</taxon>
        <taxon>Cytophagales</taxon>
        <taxon>Persicobacteraceae</taxon>
        <taxon>Fulvitalea</taxon>
    </lineage>
</organism>
<feature type="transmembrane region" description="Helical" evidence="6">
    <location>
        <begin position="237"/>
        <end position="260"/>
    </location>
</feature>
<name>A0AAU9CJA6_9BACT</name>
<accession>A0AAU9CJA6</accession>
<feature type="transmembrane region" description="Helical" evidence="6">
    <location>
        <begin position="389"/>
        <end position="408"/>
    </location>
</feature>